<dbReference type="Pfam" id="PF14905">
    <property type="entry name" value="OMP_b-brl_3"/>
    <property type="match status" value="1"/>
</dbReference>
<evidence type="ECO:0000259" key="3">
    <source>
        <dbReference type="Pfam" id="PF14905"/>
    </source>
</evidence>
<evidence type="ECO:0000313" key="5">
    <source>
        <dbReference type="Proteomes" id="UP000239532"/>
    </source>
</evidence>
<evidence type="ECO:0000256" key="2">
    <source>
        <dbReference type="SAM" id="SignalP"/>
    </source>
</evidence>
<gene>
    <name evidence="4" type="ORF">BST86_09600</name>
</gene>
<dbReference type="InterPro" id="IPR008969">
    <property type="entry name" value="CarboxyPept-like_regulatory"/>
</dbReference>
<dbReference type="SUPFAM" id="SSF56935">
    <property type="entry name" value="Porins"/>
    <property type="match status" value="1"/>
</dbReference>
<evidence type="ECO:0000256" key="1">
    <source>
        <dbReference type="SAM" id="MobiDB-lite"/>
    </source>
</evidence>
<feature type="region of interest" description="Disordered" evidence="1">
    <location>
        <begin position="396"/>
        <end position="415"/>
    </location>
</feature>
<organism evidence="4 5">
    <name type="scientific">Nonlabens agnitus</name>
    <dbReference type="NCBI Taxonomy" id="870484"/>
    <lineage>
        <taxon>Bacteria</taxon>
        <taxon>Pseudomonadati</taxon>
        <taxon>Bacteroidota</taxon>
        <taxon>Flavobacteriia</taxon>
        <taxon>Flavobacteriales</taxon>
        <taxon>Flavobacteriaceae</taxon>
        <taxon>Nonlabens</taxon>
    </lineage>
</organism>
<accession>A0A2S9WV22</accession>
<proteinExistence type="predicted"/>
<feature type="region of interest" description="Disordered" evidence="1">
    <location>
        <begin position="362"/>
        <end position="386"/>
    </location>
</feature>
<dbReference type="InterPro" id="IPR041700">
    <property type="entry name" value="OMP_b-brl_3"/>
</dbReference>
<dbReference type="SUPFAM" id="SSF49464">
    <property type="entry name" value="Carboxypeptidase regulatory domain-like"/>
    <property type="match status" value="1"/>
</dbReference>
<keyword evidence="4" id="KW-0675">Receptor</keyword>
<feature type="compositionally biased region" description="Polar residues" evidence="1">
    <location>
        <begin position="396"/>
        <end position="413"/>
    </location>
</feature>
<keyword evidence="2" id="KW-0732">Signal</keyword>
<feature type="chain" id="PRO_5015747299" evidence="2">
    <location>
        <begin position="20"/>
        <end position="923"/>
    </location>
</feature>
<name>A0A2S9WV22_9FLAO</name>
<feature type="signal peptide" evidence="2">
    <location>
        <begin position="1"/>
        <end position="19"/>
    </location>
</feature>
<evidence type="ECO:0000313" key="4">
    <source>
        <dbReference type="EMBL" id="PRP67330.1"/>
    </source>
</evidence>
<reference evidence="4 5" key="1">
    <citation type="submission" date="2016-11" db="EMBL/GenBank/DDBJ databases">
        <title>Trade-off between light-utilization and light-protection in marine flavobacteria.</title>
        <authorList>
            <person name="Kumagai Y."/>
        </authorList>
    </citation>
    <scope>NUCLEOTIDE SEQUENCE [LARGE SCALE GENOMIC DNA]</scope>
    <source>
        <strain evidence="4 5">JCM 17109</strain>
    </source>
</reference>
<feature type="domain" description="Outer membrane protein beta-barrel" evidence="3">
    <location>
        <begin position="451"/>
        <end position="790"/>
    </location>
</feature>
<dbReference type="Proteomes" id="UP000239532">
    <property type="component" value="Unassembled WGS sequence"/>
</dbReference>
<sequence length="923" mass="103462">MKRILSTTAFLLLSALTFAQQFEITGSIADSLTRQKLLSATVFLESVEDSTLITYSITDIDGKFNLTGNTNYELLNFYTSFQGYQEIAKVIDLSKGRQIDMGTILLSNDIESLGDVVVTARKAPITLKKDTLEFNAKSFNTRADATLEDVIKELPGVELDKDGNITVNGKSVTKILVNGKEFFGDDPQVALKNLPKEIIDKIQVTESKTDAQRQSGDDGDDNASEINITIDEDKNKGWFSRLTVGGGTDDRYSMSGIANYFKDDLRVSVLGSSNNINSPGFSFDEIYDAIGNAAYSVSTNSNGSFGINGLNFGSNSGITSSRSAGLNVSDEFGETVEADINYFYGNSDNRSATETRRTTFLPDRTFSTNSSNSSNTVGENHRYGGRVQIKPDTLTSITFRPSGNTSTNSSFSDRFSESIDDSGNLINNLNSTSRSESDSQNIEANIYASRRLKTKGSFISFFATVSDDKDESNDRFNSVRNTFNNNTTTTEVQNQLINQNNRNTEFRFSPRYRQALDSNWRASVEYNYQYRSQKSERSVFDIDEATDNRNFNATLSNDFDVNSIQQRPEVGVQYEKGDYRIELQTGYIFQTLKSEDVLQAVSFDKDFGNVFLRAELRKKLGKFGRINMNYNNSVNVPSVRQLQPVVNRTNPLNLVVGNPDLDASVRHSIRLNASNYNWEIGEGFYGGGNLDFNQDAVTAITTTDEDLIRTTTYVNVNGNRNGYLYGNYSKTWRKDKREIGGSVGLNGNYDRNVSFTNGQRFTSETFGFSPRVSFEYSIRDIFEIELDYNLSANSTSFDIGSIEDQEFTNHNVNIDLLTLWPENVTLGLRGEYNRFGNVSDEFDNDSFVLIGSLGYKFAKDRAIVKLKAYDILDQVIATRRVATQDFVQDTSSLVLEQYFMLSFTYKFSKFGGSDPNDRRTRFN</sequence>
<dbReference type="EMBL" id="MQUC01000003">
    <property type="protein sequence ID" value="PRP67330.1"/>
    <property type="molecule type" value="Genomic_DNA"/>
</dbReference>
<dbReference type="RefSeq" id="WP_105983072.1">
    <property type="nucleotide sequence ID" value="NZ_MQUC01000003.1"/>
</dbReference>
<keyword evidence="5" id="KW-1185">Reference proteome</keyword>
<protein>
    <submittedName>
        <fullName evidence="4">TonB-dependent receptor</fullName>
    </submittedName>
</protein>
<comment type="caution">
    <text evidence="4">The sequence shown here is derived from an EMBL/GenBank/DDBJ whole genome shotgun (WGS) entry which is preliminary data.</text>
</comment>
<feature type="compositionally biased region" description="Low complexity" evidence="1">
    <location>
        <begin position="365"/>
        <end position="376"/>
    </location>
</feature>
<dbReference type="AlphaFoldDB" id="A0A2S9WV22"/>
<dbReference type="OrthoDB" id="1682379at2"/>